<dbReference type="GO" id="GO:0002098">
    <property type="term" value="P:tRNA wobble uridine modification"/>
    <property type="evidence" value="ECO:0007669"/>
    <property type="project" value="TreeGrafter"/>
</dbReference>
<keyword evidence="5" id="KW-1185">Reference proteome</keyword>
<evidence type="ECO:0000313" key="4">
    <source>
        <dbReference type="EMBL" id="QDU18876.1"/>
    </source>
</evidence>
<evidence type="ECO:0000259" key="3">
    <source>
        <dbReference type="Pfam" id="PF01926"/>
    </source>
</evidence>
<dbReference type="PANTHER" id="PTHR42714:SF2">
    <property type="entry name" value="TRNA MODIFICATION GTPASE GTPBP3, MITOCHONDRIAL"/>
    <property type="match status" value="1"/>
</dbReference>
<feature type="domain" description="G" evidence="3">
    <location>
        <begin position="287"/>
        <end position="394"/>
    </location>
</feature>
<proteinExistence type="predicted"/>
<dbReference type="GO" id="GO:0005829">
    <property type="term" value="C:cytosol"/>
    <property type="evidence" value="ECO:0007669"/>
    <property type="project" value="TreeGrafter"/>
</dbReference>
<gene>
    <name evidence="4" type="ORF">ETAA1_07720</name>
</gene>
<organism evidence="4 5">
    <name type="scientific">Urbifossiella limnaea</name>
    <dbReference type="NCBI Taxonomy" id="2528023"/>
    <lineage>
        <taxon>Bacteria</taxon>
        <taxon>Pseudomonadati</taxon>
        <taxon>Planctomycetota</taxon>
        <taxon>Planctomycetia</taxon>
        <taxon>Gemmatales</taxon>
        <taxon>Gemmataceae</taxon>
        <taxon>Urbifossiella</taxon>
    </lineage>
</organism>
<evidence type="ECO:0000256" key="2">
    <source>
        <dbReference type="SAM" id="Phobius"/>
    </source>
</evidence>
<feature type="compositionally biased region" description="Pro residues" evidence="1">
    <location>
        <begin position="267"/>
        <end position="278"/>
    </location>
</feature>
<feature type="transmembrane region" description="Helical" evidence="2">
    <location>
        <begin position="35"/>
        <end position="53"/>
    </location>
</feature>
<evidence type="ECO:0000256" key="1">
    <source>
        <dbReference type="SAM" id="MobiDB-lite"/>
    </source>
</evidence>
<name>A0A517XN24_9BACT</name>
<dbReference type="KEGG" id="uli:ETAA1_07720"/>
<sequence>MTKVRLATLAALFFAPWLFLVGVGGYHLWDRGWWFWAWWPMCLSFGLAYFLAYRWTRGRGLLPDTDQPPPNYWTDRDKAAWELVQAKARAYAAVSADQLGDPRHYTEIALDLSEKVSAIYAPGSATPIDHLTIPEILACVELAAADLDELVRKYLPGSHMLRVRDYQRARQAADWYRTGQNVYWAGSTLLNPVEGGLRWLATRYGLGNLVDRLQGNVLLWVHTAFVHQLGHYLVEMNSGRLKVGVKRYRELIAAHLAPPMQADLAPPDAPEQPAPTTTPPAATRTGIAVLGPVKAGKSSLVNALLGQQAATVDTLPVPHVGVRYNLSLNGTSPVTILDTAGYGQDGANEAEFAAATKASTEADLILFVTPATNPGRRADVDLLDRLKAWFAERPQLKLPPVIAVVNQIDLLSPKAEWAPPYNWPTGTRPKEVTIRDCVAAVREQLGSRVIAVVPVCARGGDAFGIKEGLVPAVAAQLDDARGAAVLRAFHAEAEADQWKRVGAQVLEGGKKALGILWGNLKK</sequence>
<feature type="region of interest" description="Disordered" evidence="1">
    <location>
        <begin position="262"/>
        <end position="282"/>
    </location>
</feature>
<dbReference type="Gene3D" id="3.40.50.300">
    <property type="entry name" value="P-loop containing nucleotide triphosphate hydrolases"/>
    <property type="match status" value="1"/>
</dbReference>
<keyword evidence="2" id="KW-0472">Membrane</keyword>
<dbReference type="SUPFAM" id="SSF52540">
    <property type="entry name" value="P-loop containing nucleoside triphosphate hydrolases"/>
    <property type="match status" value="1"/>
</dbReference>
<dbReference type="GO" id="GO:0005525">
    <property type="term" value="F:GTP binding"/>
    <property type="evidence" value="ECO:0007669"/>
    <property type="project" value="InterPro"/>
</dbReference>
<accession>A0A517XN24</accession>
<reference evidence="4 5" key="1">
    <citation type="submission" date="2019-02" db="EMBL/GenBank/DDBJ databases">
        <title>Deep-cultivation of Planctomycetes and their phenomic and genomic characterization uncovers novel biology.</title>
        <authorList>
            <person name="Wiegand S."/>
            <person name="Jogler M."/>
            <person name="Boedeker C."/>
            <person name="Pinto D."/>
            <person name="Vollmers J."/>
            <person name="Rivas-Marin E."/>
            <person name="Kohn T."/>
            <person name="Peeters S.H."/>
            <person name="Heuer A."/>
            <person name="Rast P."/>
            <person name="Oberbeckmann S."/>
            <person name="Bunk B."/>
            <person name="Jeske O."/>
            <person name="Meyerdierks A."/>
            <person name="Storesund J.E."/>
            <person name="Kallscheuer N."/>
            <person name="Luecker S."/>
            <person name="Lage O.M."/>
            <person name="Pohl T."/>
            <person name="Merkel B.J."/>
            <person name="Hornburger P."/>
            <person name="Mueller R.-W."/>
            <person name="Bruemmer F."/>
            <person name="Labrenz M."/>
            <person name="Spormann A.M."/>
            <person name="Op den Camp H."/>
            <person name="Overmann J."/>
            <person name="Amann R."/>
            <person name="Jetten M.S.M."/>
            <person name="Mascher T."/>
            <person name="Medema M.H."/>
            <person name="Devos D.P."/>
            <person name="Kaster A.-K."/>
            <person name="Ovreas L."/>
            <person name="Rohde M."/>
            <person name="Galperin M.Y."/>
            <person name="Jogler C."/>
        </authorList>
    </citation>
    <scope>NUCLEOTIDE SEQUENCE [LARGE SCALE GENOMIC DNA]</scope>
    <source>
        <strain evidence="4 5">ETA_A1</strain>
    </source>
</reference>
<dbReference type="InterPro" id="IPR027417">
    <property type="entry name" value="P-loop_NTPase"/>
</dbReference>
<keyword evidence="2" id="KW-1133">Transmembrane helix</keyword>
<dbReference type="OrthoDB" id="238366at2"/>
<protein>
    <submittedName>
        <fullName evidence="4">GTP-binding protein Der</fullName>
    </submittedName>
</protein>
<dbReference type="Pfam" id="PF01926">
    <property type="entry name" value="MMR_HSR1"/>
    <property type="match status" value="1"/>
</dbReference>
<dbReference type="PANTHER" id="PTHR42714">
    <property type="entry name" value="TRNA MODIFICATION GTPASE GTPBP3"/>
    <property type="match status" value="1"/>
</dbReference>
<keyword evidence="2" id="KW-0812">Transmembrane</keyword>
<dbReference type="RefSeq" id="WP_145234458.1">
    <property type="nucleotide sequence ID" value="NZ_CP036273.1"/>
</dbReference>
<dbReference type="AlphaFoldDB" id="A0A517XN24"/>
<dbReference type="GO" id="GO:0030488">
    <property type="term" value="P:tRNA methylation"/>
    <property type="evidence" value="ECO:0007669"/>
    <property type="project" value="TreeGrafter"/>
</dbReference>
<evidence type="ECO:0000313" key="5">
    <source>
        <dbReference type="Proteomes" id="UP000319576"/>
    </source>
</evidence>
<dbReference type="Proteomes" id="UP000319576">
    <property type="component" value="Chromosome"/>
</dbReference>
<dbReference type="InterPro" id="IPR006073">
    <property type="entry name" value="GTP-bd"/>
</dbReference>
<dbReference type="EMBL" id="CP036273">
    <property type="protein sequence ID" value="QDU18876.1"/>
    <property type="molecule type" value="Genomic_DNA"/>
</dbReference>